<dbReference type="EMBL" id="CP003944">
    <property type="protein sequence ID" value="AFZ50013.1"/>
    <property type="molecule type" value="Genomic_DNA"/>
</dbReference>
<dbReference type="Gene3D" id="2.60.200.20">
    <property type="match status" value="1"/>
</dbReference>
<dbReference type="Pfam" id="PF00498">
    <property type="entry name" value="FHA"/>
    <property type="match status" value="1"/>
</dbReference>
<feature type="domain" description="FHA" evidence="2">
    <location>
        <begin position="106"/>
        <end position="158"/>
    </location>
</feature>
<dbReference type="eggNOG" id="COG1716">
    <property type="taxonomic scope" value="Bacteria"/>
</dbReference>
<feature type="compositionally biased region" description="Pro residues" evidence="1">
    <location>
        <begin position="60"/>
        <end position="79"/>
    </location>
</feature>
<dbReference type="Proteomes" id="UP000010482">
    <property type="component" value="Chromosome"/>
</dbReference>
<protein>
    <submittedName>
        <fullName evidence="3">FHA domain-containing protein</fullName>
    </submittedName>
</protein>
<dbReference type="PROSITE" id="PS50006">
    <property type="entry name" value="FHA_DOMAIN"/>
    <property type="match status" value="1"/>
</dbReference>
<evidence type="ECO:0000313" key="3">
    <source>
        <dbReference type="EMBL" id="AFZ50013.1"/>
    </source>
</evidence>
<dbReference type="HOGENOM" id="CLU_076840_0_0_3"/>
<keyword evidence="4" id="KW-1185">Reference proteome</keyword>
<organism evidence="3 4">
    <name type="scientific">Dactylococcopsis salina (strain PCC 8305)</name>
    <name type="common">Myxobactron salinum</name>
    <dbReference type="NCBI Taxonomy" id="13035"/>
    <lineage>
        <taxon>Bacteria</taxon>
        <taxon>Bacillati</taxon>
        <taxon>Cyanobacteriota</taxon>
        <taxon>Cyanophyceae</taxon>
        <taxon>Nodosilineales</taxon>
        <taxon>Cymatolegaceae</taxon>
        <taxon>Dactylococcopsis</taxon>
    </lineage>
</organism>
<dbReference type="OrthoDB" id="9816434at2"/>
<dbReference type="STRING" id="13035.Dacsa_1318"/>
<gene>
    <name evidence="3" type="ORF">Dacsa_1318</name>
</gene>
<dbReference type="KEGG" id="dsl:Dacsa_1318"/>
<sequence>MTITCDACGYDNVEGTEFCEACGSELTVATPEPTPTPEPASEDDRSSSIRDRLHGKSEPEPTPEPETTPSQPQPTPTPTPVNAAVKLVSKVPNAPIPEFSLEEESVVIGIFDPDSGPVEIDLEQFPGSDTVSRQHGEIYQENGVWKIQDLGSTNGIFLKPSGQRRFSARITQPETLNIGDEIAIAKIRFVFQSV</sequence>
<feature type="compositionally biased region" description="Basic and acidic residues" evidence="1">
    <location>
        <begin position="42"/>
        <end position="59"/>
    </location>
</feature>
<dbReference type="InterPro" id="IPR008984">
    <property type="entry name" value="SMAD_FHA_dom_sf"/>
</dbReference>
<dbReference type="CDD" id="cd00060">
    <property type="entry name" value="FHA"/>
    <property type="match status" value="1"/>
</dbReference>
<evidence type="ECO:0000259" key="2">
    <source>
        <dbReference type="PROSITE" id="PS50006"/>
    </source>
</evidence>
<name>K9YV63_DACS8</name>
<evidence type="ECO:0000256" key="1">
    <source>
        <dbReference type="SAM" id="MobiDB-lite"/>
    </source>
</evidence>
<proteinExistence type="predicted"/>
<reference evidence="3" key="1">
    <citation type="submission" date="2012-04" db="EMBL/GenBank/DDBJ databases">
        <title>Finished genome of Dactylococcopsis salina PCC 8305.</title>
        <authorList>
            <consortium name="US DOE Joint Genome Institute"/>
            <person name="Gugger M."/>
            <person name="Coursin T."/>
            <person name="Rippka R."/>
            <person name="Tandeau De Marsac N."/>
            <person name="Huntemann M."/>
            <person name="Wei C.-L."/>
            <person name="Han J."/>
            <person name="Detter J.C."/>
            <person name="Han C."/>
            <person name="Tapia R."/>
            <person name="Daligault H."/>
            <person name="Chen A."/>
            <person name="Krypides N."/>
            <person name="Mavromatis K."/>
            <person name="Markowitz V."/>
            <person name="Szeto E."/>
            <person name="Ivanova N."/>
            <person name="Ovchinnikova G."/>
            <person name="Pagani I."/>
            <person name="Pati A."/>
            <person name="Goodwin L."/>
            <person name="Peters L."/>
            <person name="Pitluck S."/>
            <person name="Woyke T."/>
            <person name="Kerfeld C."/>
        </authorList>
    </citation>
    <scope>NUCLEOTIDE SEQUENCE [LARGE SCALE GENOMIC DNA]</scope>
    <source>
        <strain evidence="3">PCC 8305</strain>
    </source>
</reference>
<dbReference type="RefSeq" id="WP_015229018.1">
    <property type="nucleotide sequence ID" value="NC_019780.1"/>
</dbReference>
<dbReference type="SUPFAM" id="SSF49879">
    <property type="entry name" value="SMAD/FHA domain"/>
    <property type="match status" value="1"/>
</dbReference>
<evidence type="ECO:0000313" key="4">
    <source>
        <dbReference type="Proteomes" id="UP000010482"/>
    </source>
</evidence>
<feature type="region of interest" description="Disordered" evidence="1">
    <location>
        <begin position="27"/>
        <end position="81"/>
    </location>
</feature>
<dbReference type="AlphaFoldDB" id="K9YV63"/>
<accession>K9YV63</accession>
<dbReference type="InterPro" id="IPR000253">
    <property type="entry name" value="FHA_dom"/>
</dbReference>
<dbReference type="PATRIC" id="fig|13035.3.peg.1486"/>